<comment type="caution">
    <text evidence="1">The sequence shown here is derived from an EMBL/GenBank/DDBJ whole genome shotgun (WGS) entry which is preliminary data.</text>
</comment>
<sequence>MLQNLPVEILYMIIDQLPIASILDLRQVSKHLKQIVTYDRSFWAYVYPGRTYSLLRREGPFKWQTAKMLESNFIKSVNLRRNWPPVAYPKPVQTHGPINFFGNLKFELLCGKWLLSLEQNSKQILCYDLDRAAELANDGPQFHPSPILYECYDKDFKITQFCCTSTLLSERSGNENHPAAFLLVTEYNGGRTLFGVILGDGSFPRLHMVLQTNHPTFPPASSSISIGPRFLAISFRSKEVNAPAMSVDVETYQRYHLPESAVDATKDVRSVTIITSSTHVLFFQRYRPPYEWGSELHVLAYIIPPLRGTRPGPVMSASVELKLSHEFLEDTFISAPFVPDLRSYTLLRDSQVQPSGEVIMTIVAVDFNQDQNIVVGFLFPKLIPVSQGIGSIILCTNARHDDVPNCFVGGNSERIRIQPSINGRTRAVAASYNDEMTRITALFLYDKNSNETPAMAAESYVPCFCDRKADSWYIAGFDAYYGRIITAERSHKGHVLAIDDFV</sequence>
<dbReference type="EMBL" id="MU268027">
    <property type="protein sequence ID" value="KAH7906381.1"/>
    <property type="molecule type" value="Genomic_DNA"/>
</dbReference>
<reference evidence="1" key="1">
    <citation type="journal article" date="2021" name="New Phytol.">
        <title>Evolutionary innovations through gain and loss of genes in the ectomycorrhizal Boletales.</title>
        <authorList>
            <person name="Wu G."/>
            <person name="Miyauchi S."/>
            <person name="Morin E."/>
            <person name="Kuo A."/>
            <person name="Drula E."/>
            <person name="Varga T."/>
            <person name="Kohler A."/>
            <person name="Feng B."/>
            <person name="Cao Y."/>
            <person name="Lipzen A."/>
            <person name="Daum C."/>
            <person name="Hundley H."/>
            <person name="Pangilinan J."/>
            <person name="Johnson J."/>
            <person name="Barry K."/>
            <person name="LaButti K."/>
            <person name="Ng V."/>
            <person name="Ahrendt S."/>
            <person name="Min B."/>
            <person name="Choi I.G."/>
            <person name="Park H."/>
            <person name="Plett J.M."/>
            <person name="Magnuson J."/>
            <person name="Spatafora J.W."/>
            <person name="Nagy L.G."/>
            <person name="Henrissat B."/>
            <person name="Grigoriev I.V."/>
            <person name="Yang Z.L."/>
            <person name="Xu J."/>
            <person name="Martin F.M."/>
        </authorList>
    </citation>
    <scope>NUCLEOTIDE SEQUENCE</scope>
    <source>
        <strain evidence="1">ATCC 28755</strain>
    </source>
</reference>
<name>A0ACB7ZZ46_9AGAM</name>
<evidence type="ECO:0000313" key="1">
    <source>
        <dbReference type="EMBL" id="KAH7906381.1"/>
    </source>
</evidence>
<dbReference type="Proteomes" id="UP000790377">
    <property type="component" value="Unassembled WGS sequence"/>
</dbReference>
<organism evidence="1 2">
    <name type="scientific">Hygrophoropsis aurantiaca</name>
    <dbReference type="NCBI Taxonomy" id="72124"/>
    <lineage>
        <taxon>Eukaryota</taxon>
        <taxon>Fungi</taxon>
        <taxon>Dikarya</taxon>
        <taxon>Basidiomycota</taxon>
        <taxon>Agaricomycotina</taxon>
        <taxon>Agaricomycetes</taxon>
        <taxon>Agaricomycetidae</taxon>
        <taxon>Boletales</taxon>
        <taxon>Coniophorineae</taxon>
        <taxon>Hygrophoropsidaceae</taxon>
        <taxon>Hygrophoropsis</taxon>
    </lineage>
</organism>
<gene>
    <name evidence="1" type="ORF">BJ138DRAFT_1105194</name>
</gene>
<protein>
    <submittedName>
        <fullName evidence="1">Uncharacterized protein</fullName>
    </submittedName>
</protein>
<accession>A0ACB7ZZ46</accession>
<evidence type="ECO:0000313" key="2">
    <source>
        <dbReference type="Proteomes" id="UP000790377"/>
    </source>
</evidence>
<keyword evidence="2" id="KW-1185">Reference proteome</keyword>
<proteinExistence type="predicted"/>